<dbReference type="Proteomes" id="UP000887566">
    <property type="component" value="Unplaced"/>
</dbReference>
<organism evidence="1 2">
    <name type="scientific">Plectus sambesii</name>
    <dbReference type="NCBI Taxonomy" id="2011161"/>
    <lineage>
        <taxon>Eukaryota</taxon>
        <taxon>Metazoa</taxon>
        <taxon>Ecdysozoa</taxon>
        <taxon>Nematoda</taxon>
        <taxon>Chromadorea</taxon>
        <taxon>Plectida</taxon>
        <taxon>Plectina</taxon>
        <taxon>Plectoidea</taxon>
        <taxon>Plectidae</taxon>
        <taxon>Plectus</taxon>
    </lineage>
</organism>
<evidence type="ECO:0000313" key="1">
    <source>
        <dbReference type="Proteomes" id="UP000887566"/>
    </source>
</evidence>
<accession>A0A914WVS2</accession>
<protein>
    <submittedName>
        <fullName evidence="2">Uncharacterized protein</fullName>
    </submittedName>
</protein>
<evidence type="ECO:0000313" key="2">
    <source>
        <dbReference type="WBParaSite" id="PSAMB.scaffold5021size12867.g25728.t1"/>
    </source>
</evidence>
<keyword evidence="1" id="KW-1185">Reference proteome</keyword>
<sequence length="97" mass="10453">MGVKIVAPFPYPGMEMQAISVAAQLRAICEGGTVGLIEPTEQLLLGKTAWPDYFSDQRTLSHKGVHLVAIFLLDQSGVPLTNLPSCKIETSAAKTKR</sequence>
<dbReference type="WBParaSite" id="PSAMB.scaffold5021size12867.g25728.t1">
    <property type="protein sequence ID" value="PSAMB.scaffold5021size12867.g25728.t1"/>
    <property type="gene ID" value="PSAMB.scaffold5021size12867.g25728"/>
</dbReference>
<proteinExistence type="predicted"/>
<dbReference type="AlphaFoldDB" id="A0A914WVS2"/>
<name>A0A914WVS2_9BILA</name>
<reference evidence="2" key="1">
    <citation type="submission" date="2022-11" db="UniProtKB">
        <authorList>
            <consortium name="WormBaseParasite"/>
        </authorList>
    </citation>
    <scope>IDENTIFICATION</scope>
</reference>